<evidence type="ECO:0000313" key="1">
    <source>
        <dbReference type="EMBL" id="OYQ31436.1"/>
    </source>
</evidence>
<dbReference type="Proteomes" id="UP000216998">
    <property type="component" value="Unassembled WGS sequence"/>
</dbReference>
<gene>
    <name evidence="1" type="ORF">CHU95_20000</name>
</gene>
<sequence>MSSGKIYFAWVDDAEVFSVATHAREDEEVFALTISHGEGEFATASVEIRNPGIGLLAPGRKRRAFISCELTAGASPTLLFAGSLTAFPVGLVGQESVAIECVSRPFDDRGALLALFGSLNGLVSTASLPQSGILAGAKLNLGFTQLASADVVDPLWIENTHYRVDFAAGILTVIEIPVGWTPANLAVSISRPRRPQFEPLLLPEDYDPADPAVALAAIPLVVHWPRVGGSPTLSHIFAGSGFTTLTASDVWNVSVEVTEPPVTQIDVELDVGWSQRVATQFDAAPKIFAAANGGVPTTTISTITQDDLESAWTGAVSGSSSGYSVKYAALRKVGTTVSSAATVSALDYPSGDPEVDYIRSPDWPATPDVPRNRQISYEVGVFTGQMQIEANYEQPRREVVSFSVTAGIQPLFVASGSSAKREKLALKANSYIDAELETSQLVEYQSPDGETTWKTSVRQRAAASACFAGGGLSTLGLNLVQNAMQRARAKLAAAARAIAVSFECTFEAAAALTLSSSVRLSGIPGLGTCRGKVTQLTLSADADGQRTAKVTIGVAIGTGVQASLTGWQTAGATSWQNETADGPAGLSSSVMSYVGTKTPESGVYPWRPVDAAALVADPDDFCITNVTVTNALGSQNTGLALTSDPEAYLRDHPISISIALKNIEPQSGEILLEADLPSLVAGLPLGINLARTA</sequence>
<accession>A0A255YQC6</accession>
<dbReference type="EMBL" id="NOXU01000032">
    <property type="protein sequence ID" value="OYQ31436.1"/>
    <property type="molecule type" value="Genomic_DNA"/>
</dbReference>
<organism evidence="1 2">
    <name type="scientific">Niveispirillum lacus</name>
    <dbReference type="NCBI Taxonomy" id="1981099"/>
    <lineage>
        <taxon>Bacteria</taxon>
        <taxon>Pseudomonadati</taxon>
        <taxon>Pseudomonadota</taxon>
        <taxon>Alphaproteobacteria</taxon>
        <taxon>Rhodospirillales</taxon>
        <taxon>Azospirillaceae</taxon>
        <taxon>Niveispirillum</taxon>
    </lineage>
</organism>
<protein>
    <submittedName>
        <fullName evidence="1">Uncharacterized protein</fullName>
    </submittedName>
</protein>
<dbReference type="AlphaFoldDB" id="A0A255YQC6"/>
<proteinExistence type="predicted"/>
<keyword evidence="2" id="KW-1185">Reference proteome</keyword>
<reference evidence="1 2" key="1">
    <citation type="submission" date="2017-07" db="EMBL/GenBank/DDBJ databases">
        <title>Niveispirillum cyanobacteriorum sp. nov., isolated from cyanobacterial aggregates in a eutrophic lake.</title>
        <authorList>
            <person name="Cai H."/>
        </authorList>
    </citation>
    <scope>NUCLEOTIDE SEQUENCE [LARGE SCALE GENOMIC DNA]</scope>
    <source>
        <strain evidence="2">TH1-14</strain>
    </source>
</reference>
<dbReference type="OrthoDB" id="8477170at2"/>
<comment type="caution">
    <text evidence="1">The sequence shown here is derived from an EMBL/GenBank/DDBJ whole genome shotgun (WGS) entry which is preliminary data.</text>
</comment>
<evidence type="ECO:0000313" key="2">
    <source>
        <dbReference type="Proteomes" id="UP000216998"/>
    </source>
</evidence>
<name>A0A255YQC6_9PROT</name>
<dbReference type="RefSeq" id="WP_094458114.1">
    <property type="nucleotide sequence ID" value="NZ_NOXU01000032.1"/>
</dbReference>